<feature type="chain" id="PRO_5042224085" description="Secreted protein" evidence="2">
    <location>
        <begin position="18"/>
        <end position="434"/>
    </location>
</feature>
<sequence length="434" mass="49395">MLFTCLSLSIFVVCAVCEKTDPMTYHLYLEQCAEVMCSSVYINTTTLYNLRDNSMEVNVTCSEPLPLDPEENMRPWWIEFSVSLVPDETVHGPCNSTPIQVFPIDGSKIILRAVDSWIPGSARMSAILYLKLSSDTLSLSNESNSAVVDLDVRCSTDQTKVMKVCLCEDPGLADRYCRNVTDVEFKRKFRWQEYHLYGKVHNKFHEPFEYYTSILSSDTSSVNYNFRCNDVFPKLPDRYSDFHYTLGELAVGTMNTPKSASDAVEYDYLCAVDSHGNEPFHMTFNAVKVHLSYIDVTYDDVGTKAKYHPEQEIRNFPIDIGRWKEKLNDGDCIVVELSGFSRYCYCAATNKSEKLCRSIEQSTVVGMESWKNESGNRQDGSENKDPRNNSVPDVDHKSTPDFDSLHEAPGYGDEDDWRIKTPVYLSSLCQPPNI</sequence>
<comment type="caution">
    <text evidence="3">The sequence shown here is derived from an EMBL/GenBank/DDBJ whole genome shotgun (WGS) entry which is preliminary data.</text>
</comment>
<name>A0AAD4MNU9_9BILA</name>
<feature type="region of interest" description="Disordered" evidence="1">
    <location>
        <begin position="367"/>
        <end position="417"/>
    </location>
</feature>
<evidence type="ECO:0008006" key="5">
    <source>
        <dbReference type="Google" id="ProtNLM"/>
    </source>
</evidence>
<reference evidence="3" key="1">
    <citation type="submission" date="2022-01" db="EMBL/GenBank/DDBJ databases">
        <title>Genome Sequence Resource for Two Populations of Ditylenchus destructor, the Migratory Endoparasitic Phytonematode.</title>
        <authorList>
            <person name="Zhang H."/>
            <person name="Lin R."/>
            <person name="Xie B."/>
        </authorList>
    </citation>
    <scope>NUCLEOTIDE SEQUENCE</scope>
    <source>
        <strain evidence="3">BazhouSP</strain>
    </source>
</reference>
<dbReference type="Proteomes" id="UP001201812">
    <property type="component" value="Unassembled WGS sequence"/>
</dbReference>
<evidence type="ECO:0000256" key="1">
    <source>
        <dbReference type="SAM" id="MobiDB-lite"/>
    </source>
</evidence>
<evidence type="ECO:0000313" key="3">
    <source>
        <dbReference type="EMBL" id="KAI1701834.1"/>
    </source>
</evidence>
<organism evidence="3 4">
    <name type="scientific">Ditylenchus destructor</name>
    <dbReference type="NCBI Taxonomy" id="166010"/>
    <lineage>
        <taxon>Eukaryota</taxon>
        <taxon>Metazoa</taxon>
        <taxon>Ecdysozoa</taxon>
        <taxon>Nematoda</taxon>
        <taxon>Chromadorea</taxon>
        <taxon>Rhabditida</taxon>
        <taxon>Tylenchina</taxon>
        <taxon>Tylenchomorpha</taxon>
        <taxon>Sphaerularioidea</taxon>
        <taxon>Anguinidae</taxon>
        <taxon>Anguininae</taxon>
        <taxon>Ditylenchus</taxon>
    </lineage>
</organism>
<evidence type="ECO:0000256" key="2">
    <source>
        <dbReference type="SAM" id="SignalP"/>
    </source>
</evidence>
<keyword evidence="2" id="KW-0732">Signal</keyword>
<keyword evidence="4" id="KW-1185">Reference proteome</keyword>
<feature type="signal peptide" evidence="2">
    <location>
        <begin position="1"/>
        <end position="17"/>
    </location>
</feature>
<evidence type="ECO:0000313" key="4">
    <source>
        <dbReference type="Proteomes" id="UP001201812"/>
    </source>
</evidence>
<gene>
    <name evidence="3" type="ORF">DdX_15860</name>
</gene>
<protein>
    <recommendedName>
        <fullName evidence="5">Secreted protein</fullName>
    </recommendedName>
</protein>
<proteinExistence type="predicted"/>
<accession>A0AAD4MNU9</accession>
<dbReference type="AlphaFoldDB" id="A0AAD4MNU9"/>
<dbReference type="EMBL" id="JAKKPZ010000110">
    <property type="protein sequence ID" value="KAI1701834.1"/>
    <property type="molecule type" value="Genomic_DNA"/>
</dbReference>
<feature type="compositionally biased region" description="Basic and acidic residues" evidence="1">
    <location>
        <begin position="370"/>
        <end position="406"/>
    </location>
</feature>